<evidence type="ECO:0000313" key="11">
    <source>
        <dbReference type="Proteomes" id="UP000321954"/>
    </source>
</evidence>
<evidence type="ECO:0000256" key="6">
    <source>
        <dbReference type="ARBA" id="ARBA00022592"/>
    </source>
</evidence>
<keyword evidence="5 8" id="KW-0963">Cytoplasm</keyword>
<dbReference type="EMBL" id="CP042476">
    <property type="protein sequence ID" value="QED37593.1"/>
    <property type="molecule type" value="Genomic_DNA"/>
</dbReference>
<evidence type="ECO:0000256" key="4">
    <source>
        <dbReference type="ARBA" id="ARBA00022448"/>
    </source>
</evidence>
<dbReference type="GO" id="GO:0045936">
    <property type="term" value="P:negative regulation of phosphate metabolic process"/>
    <property type="evidence" value="ECO:0007669"/>
    <property type="project" value="InterPro"/>
</dbReference>
<proteinExistence type="inferred from homology"/>
<comment type="subunit">
    <text evidence="3 8">Homodimer.</text>
</comment>
<feature type="domain" description="PhoU" evidence="9">
    <location>
        <begin position="17"/>
        <end position="102"/>
    </location>
</feature>
<keyword evidence="11" id="KW-1185">Reference proteome</keyword>
<evidence type="ECO:0000256" key="5">
    <source>
        <dbReference type="ARBA" id="ARBA00022490"/>
    </source>
</evidence>
<evidence type="ECO:0000313" key="10">
    <source>
        <dbReference type="EMBL" id="QED37593.1"/>
    </source>
</evidence>
<dbReference type="GO" id="GO:0005737">
    <property type="term" value="C:cytoplasm"/>
    <property type="evidence" value="ECO:0007669"/>
    <property type="project" value="UniProtKB-SubCell"/>
</dbReference>
<comment type="similarity">
    <text evidence="2 8">Belongs to the PhoU family.</text>
</comment>
<accession>A0A5B8YLT3</accession>
<reference evidence="10 11" key="1">
    <citation type="submission" date="2019-08" db="EMBL/GenBank/DDBJ databases">
        <title>Antarcticibacterium arcticum sp. nov., a bacterium isolated from marine sediment of the Canadian Beaufort Sea.</title>
        <authorList>
            <person name="Lee Y.M."/>
            <person name="Baek K."/>
            <person name="Lee D.-H."/>
            <person name="Shin S.C."/>
            <person name="Jin Y.K."/>
            <person name="Park Y."/>
        </authorList>
    </citation>
    <scope>NUCLEOTIDE SEQUENCE [LARGE SCALE GENOMIC DNA]</scope>
    <source>
        <strain evidence="10 11">PAMC 28998</strain>
    </source>
</reference>
<dbReference type="Pfam" id="PF01895">
    <property type="entry name" value="PhoU"/>
    <property type="match status" value="2"/>
</dbReference>
<dbReference type="InterPro" id="IPR038078">
    <property type="entry name" value="PhoU-like_sf"/>
</dbReference>
<dbReference type="Proteomes" id="UP000321954">
    <property type="component" value="Chromosome"/>
</dbReference>
<dbReference type="Gene3D" id="1.20.58.220">
    <property type="entry name" value="Phosphate transport system protein phou homolog 2, domain 2"/>
    <property type="match status" value="1"/>
</dbReference>
<dbReference type="KEGG" id="anp:FK178_07570"/>
<comment type="function">
    <text evidence="7 8">Plays a role in the regulation of phosphate uptake.</text>
</comment>
<dbReference type="InterPro" id="IPR028366">
    <property type="entry name" value="PhoU"/>
</dbReference>
<dbReference type="OrthoDB" id="9814256at2"/>
<evidence type="ECO:0000256" key="3">
    <source>
        <dbReference type="ARBA" id="ARBA00011738"/>
    </source>
</evidence>
<dbReference type="FunFam" id="1.20.58.220:FF:000004">
    <property type="entry name" value="Phosphate-specific transport system accessory protein PhoU"/>
    <property type="match status" value="1"/>
</dbReference>
<dbReference type="AlphaFoldDB" id="A0A5B8YLT3"/>
<dbReference type="RefSeq" id="WP_146833025.1">
    <property type="nucleotide sequence ID" value="NZ_CP042476.1"/>
</dbReference>
<dbReference type="PANTHER" id="PTHR42930:SF3">
    <property type="entry name" value="PHOSPHATE-SPECIFIC TRANSPORT SYSTEM ACCESSORY PROTEIN PHOU"/>
    <property type="match status" value="1"/>
</dbReference>
<dbReference type="SUPFAM" id="SSF109755">
    <property type="entry name" value="PhoU-like"/>
    <property type="match status" value="1"/>
</dbReference>
<evidence type="ECO:0000256" key="1">
    <source>
        <dbReference type="ARBA" id="ARBA00004496"/>
    </source>
</evidence>
<dbReference type="NCBIfam" id="TIGR02135">
    <property type="entry name" value="phoU_full"/>
    <property type="match status" value="1"/>
</dbReference>
<comment type="subcellular location">
    <subcellularLocation>
        <location evidence="1 8">Cytoplasm</location>
    </subcellularLocation>
</comment>
<feature type="domain" description="PhoU" evidence="9">
    <location>
        <begin position="120"/>
        <end position="205"/>
    </location>
</feature>
<evidence type="ECO:0000259" key="9">
    <source>
        <dbReference type="Pfam" id="PF01895"/>
    </source>
</evidence>
<protein>
    <recommendedName>
        <fullName evidence="8">Phosphate-specific transport system accessory protein PhoU</fullName>
    </recommendedName>
</protein>
<name>A0A5B8YLT3_9FLAO</name>
<evidence type="ECO:0000256" key="7">
    <source>
        <dbReference type="ARBA" id="ARBA00056181"/>
    </source>
</evidence>
<keyword evidence="4 8" id="KW-0813">Transport</keyword>
<dbReference type="InterPro" id="IPR026022">
    <property type="entry name" value="PhoU_dom"/>
</dbReference>
<dbReference type="GO" id="GO:0030643">
    <property type="term" value="P:intracellular phosphate ion homeostasis"/>
    <property type="evidence" value="ECO:0007669"/>
    <property type="project" value="InterPro"/>
</dbReference>
<dbReference type="PANTHER" id="PTHR42930">
    <property type="entry name" value="PHOSPHATE-SPECIFIC TRANSPORT SYSTEM ACCESSORY PROTEIN PHOU"/>
    <property type="match status" value="1"/>
</dbReference>
<keyword evidence="6 8" id="KW-0592">Phosphate transport</keyword>
<evidence type="ECO:0000256" key="8">
    <source>
        <dbReference type="PIRNR" id="PIRNR003107"/>
    </source>
</evidence>
<dbReference type="PIRSF" id="PIRSF003107">
    <property type="entry name" value="PhoU"/>
    <property type="match status" value="1"/>
</dbReference>
<evidence type="ECO:0000256" key="2">
    <source>
        <dbReference type="ARBA" id="ARBA00008107"/>
    </source>
</evidence>
<dbReference type="GO" id="GO:0006817">
    <property type="term" value="P:phosphate ion transport"/>
    <property type="evidence" value="ECO:0007669"/>
    <property type="project" value="UniProtKB-KW"/>
</dbReference>
<organism evidence="10 11">
    <name type="scientific">Antarcticibacterium arcticum</name>
    <dbReference type="NCBI Taxonomy" id="2585771"/>
    <lineage>
        <taxon>Bacteria</taxon>
        <taxon>Pseudomonadati</taxon>
        <taxon>Bacteroidota</taxon>
        <taxon>Flavobacteriia</taxon>
        <taxon>Flavobacteriales</taxon>
        <taxon>Flavobacteriaceae</taxon>
        <taxon>Antarcticibacterium</taxon>
    </lineage>
</organism>
<gene>
    <name evidence="10" type="primary">phoU</name>
    <name evidence="10" type="ORF">FK178_07570</name>
</gene>
<sequence length="228" mass="26414">MISLDQHKEALNQSGIEMLELCTKQLRNAREAFFNHDSDLAEEVLHIENRVNALDLKIDRDCERFIALHNPVAGDLRFVLALRKINFDLERVGDHAYGISNYIIEVDIPIEKRLLDLMKIEEMFDSALSMMDDITGAYIATDTKKARKVFKKDKVLNKINMKAFEIISGEVKKDPQLIDQFLLLFSIIKKVERIGDLVTNIAEEIIFFREAEVLKHKKKKGIRKKKDD</sequence>